<evidence type="ECO:0000259" key="4">
    <source>
        <dbReference type="PROSITE" id="PS50932"/>
    </source>
</evidence>
<dbReference type="Gene3D" id="1.10.260.40">
    <property type="entry name" value="lambda repressor-like DNA-binding domains"/>
    <property type="match status" value="1"/>
</dbReference>
<sequence length="340" mass="36170">MTPADITINDVARAAGVSKGLVSLALNGKPGVALETRERILATARELGFTPNPSARGLTTRRAYALGLILRRAARTIEVDPFFAAFIAGVETVLSERGQVLVLTVVPDHEAEARAYERLALDKRVDGFLLTDLLADDHRIGLVQEFGSQAVSLGEPVGGSPFPVITRDYDSGIDELVAHLLGLGHTRIAHVSGDERMLHGLRRRERFEQAMVEAGLRPVIVPTDFSPEQGGEATKALLDSAEPPTAIVYGNDPMAIAGMGIAHERGLRLPHDLSITGLDGSQIGTYIYPSLTTLDNDPAGWGIAAATALLRLVEDGEPADVALPPARLVVRASTAAPSRH</sequence>
<evidence type="ECO:0000313" key="5">
    <source>
        <dbReference type="EMBL" id="QNE34592.1"/>
    </source>
</evidence>
<dbReference type="CDD" id="cd01392">
    <property type="entry name" value="HTH_LacI"/>
    <property type="match status" value="1"/>
</dbReference>
<dbReference type="KEGG" id="lse:F1C12_05270"/>
<keyword evidence="3" id="KW-0804">Transcription</keyword>
<dbReference type="GO" id="GO:0003700">
    <property type="term" value="F:DNA-binding transcription factor activity"/>
    <property type="evidence" value="ECO:0007669"/>
    <property type="project" value="TreeGrafter"/>
</dbReference>
<dbReference type="InterPro" id="IPR046335">
    <property type="entry name" value="LacI/GalR-like_sensor"/>
</dbReference>
<evidence type="ECO:0000256" key="2">
    <source>
        <dbReference type="ARBA" id="ARBA00023125"/>
    </source>
</evidence>
<evidence type="ECO:0000313" key="6">
    <source>
        <dbReference type="Proteomes" id="UP000515511"/>
    </source>
</evidence>
<reference evidence="6" key="1">
    <citation type="submission" date="2019-09" db="EMBL/GenBank/DDBJ databases">
        <title>Antimicrobial potential of Antarctic Bacteria.</title>
        <authorList>
            <person name="Benaud N."/>
            <person name="Edwards R.J."/>
            <person name="Ferrari B.C."/>
        </authorList>
    </citation>
    <scope>NUCLEOTIDE SEQUENCE [LARGE SCALE GENOMIC DNA]</scope>
    <source>
        <strain evidence="6">INR9</strain>
    </source>
</reference>
<protein>
    <submittedName>
        <fullName evidence="5">LacI family transcriptional regulator</fullName>
    </submittedName>
</protein>
<dbReference type="InterPro" id="IPR028082">
    <property type="entry name" value="Peripla_BP_I"/>
</dbReference>
<dbReference type="Proteomes" id="UP000515511">
    <property type="component" value="Chromosome"/>
</dbReference>
<gene>
    <name evidence="5" type="ORF">F1C12_05270</name>
</gene>
<dbReference type="PROSITE" id="PS50932">
    <property type="entry name" value="HTH_LACI_2"/>
    <property type="match status" value="1"/>
</dbReference>
<dbReference type="InterPro" id="IPR000843">
    <property type="entry name" value="HTH_LacI"/>
</dbReference>
<evidence type="ECO:0000256" key="3">
    <source>
        <dbReference type="ARBA" id="ARBA00023163"/>
    </source>
</evidence>
<dbReference type="SUPFAM" id="SSF53822">
    <property type="entry name" value="Periplasmic binding protein-like I"/>
    <property type="match status" value="1"/>
</dbReference>
<dbReference type="SMART" id="SM00354">
    <property type="entry name" value="HTH_LACI"/>
    <property type="match status" value="1"/>
</dbReference>
<feature type="domain" description="HTH lacI-type" evidence="4">
    <location>
        <begin position="6"/>
        <end position="60"/>
    </location>
</feature>
<name>A0A7G6Y7X7_9MICO</name>
<dbReference type="EMBL" id="CP043641">
    <property type="protein sequence ID" value="QNE34592.1"/>
    <property type="molecule type" value="Genomic_DNA"/>
</dbReference>
<keyword evidence="1" id="KW-0805">Transcription regulation</keyword>
<dbReference type="CDD" id="cd06267">
    <property type="entry name" value="PBP1_LacI_sugar_binding-like"/>
    <property type="match status" value="1"/>
</dbReference>
<dbReference type="Gene3D" id="3.40.50.2300">
    <property type="match status" value="2"/>
</dbReference>
<dbReference type="SUPFAM" id="SSF47413">
    <property type="entry name" value="lambda repressor-like DNA-binding domains"/>
    <property type="match status" value="1"/>
</dbReference>
<dbReference type="PANTHER" id="PTHR30146">
    <property type="entry name" value="LACI-RELATED TRANSCRIPTIONAL REPRESSOR"/>
    <property type="match status" value="1"/>
</dbReference>
<dbReference type="GO" id="GO:0000976">
    <property type="term" value="F:transcription cis-regulatory region binding"/>
    <property type="evidence" value="ECO:0007669"/>
    <property type="project" value="TreeGrafter"/>
</dbReference>
<dbReference type="AlphaFoldDB" id="A0A7G6Y7X7"/>
<organism evidence="5 6">
    <name type="scientific">Leifsonia shinshuensis</name>
    <dbReference type="NCBI Taxonomy" id="150026"/>
    <lineage>
        <taxon>Bacteria</taxon>
        <taxon>Bacillati</taxon>
        <taxon>Actinomycetota</taxon>
        <taxon>Actinomycetes</taxon>
        <taxon>Micrococcales</taxon>
        <taxon>Microbacteriaceae</taxon>
        <taxon>Leifsonia</taxon>
    </lineage>
</organism>
<keyword evidence="2" id="KW-0238">DNA-binding</keyword>
<dbReference type="PANTHER" id="PTHR30146:SF155">
    <property type="entry name" value="ALANINE RACEMASE"/>
    <property type="match status" value="1"/>
</dbReference>
<proteinExistence type="predicted"/>
<dbReference type="Pfam" id="PF00356">
    <property type="entry name" value="LacI"/>
    <property type="match status" value="1"/>
</dbReference>
<dbReference type="InterPro" id="IPR010982">
    <property type="entry name" value="Lambda_DNA-bd_dom_sf"/>
</dbReference>
<dbReference type="RefSeq" id="WP_185277767.1">
    <property type="nucleotide sequence ID" value="NZ_CP043641.1"/>
</dbReference>
<dbReference type="Pfam" id="PF13377">
    <property type="entry name" value="Peripla_BP_3"/>
    <property type="match status" value="1"/>
</dbReference>
<accession>A0A7G6Y7X7</accession>
<evidence type="ECO:0000256" key="1">
    <source>
        <dbReference type="ARBA" id="ARBA00023015"/>
    </source>
</evidence>